<dbReference type="PANTHER" id="PTHR43289:SF34">
    <property type="entry name" value="SERINE_THREONINE-PROTEIN KINASE YBDM-RELATED"/>
    <property type="match status" value="1"/>
</dbReference>
<gene>
    <name evidence="7" type="ORF">SAMN04515666_101145</name>
</gene>
<dbReference type="GO" id="GO:0004674">
    <property type="term" value="F:protein serine/threonine kinase activity"/>
    <property type="evidence" value="ECO:0007669"/>
    <property type="project" value="UniProtKB-KW"/>
</dbReference>
<sequence length="655" mass="68634">MSDSDRTVFLPRTGLAPGVRLNGIYEIERLIATGGMGEVYQGRAIQTGDAVAIKIVRSDMAQDANVIALFRNEASALHNLYNEAIVRYYVFTVDPATQATYLAMEFVDGKSLSDLLKQGPLPFEQVDLLRRRIASGLHAAHMLGITHRDVSPDNIILPGGQVTRAKIIDFGIAKSKLAEKTVIGSGFAGKYNYVSPEQLGLYGAEVTGKSDIYSLGLVLAEALGGRPLDMGGTQMQILEKRRRVPDLSAIDKRIRPLLARMLAPDPKDRPADMAEVASWQAKGGASSAGSGGRAFPWPQVAGVAAIALLAGGGFFAWKMLGAGTPVQQALNSPPPALSDERPAPAPSAGSGAPVPELTPVAPPPPANPAPPPQPATQTEPPALQSPPPSIPAAPTQPAPSSQSPAPVTPELKPAPTPPPATPTSTTGPKSTPVAPPPASTAPEPEPRTAAERTARYIADYDGGACFFLWPTALADKRTTVEGFGSTAEPFVGFDAAFKKAQGYEAQISLRTVTTAQCPMVDFLRQLGRGIDRSPVMQIGAFTMRSGDTLSGTVESDPSKNLDILLIGDDGLVYNLANYTRREGGKASFNLKLESTAASGAPVRPQTVLALVSPAPLPSLSGPNPAPAGDVFPGLHQDLARAGGKVGIGIKYFRIE</sequence>
<dbReference type="Gene3D" id="1.10.510.10">
    <property type="entry name" value="Transferase(Phosphotransferase) domain 1"/>
    <property type="match status" value="1"/>
</dbReference>
<reference evidence="8" key="1">
    <citation type="submission" date="2016-10" db="EMBL/GenBank/DDBJ databases">
        <authorList>
            <person name="Varghese N."/>
            <person name="Submissions S."/>
        </authorList>
    </citation>
    <scope>NUCLEOTIDE SEQUENCE [LARGE SCALE GENOMIC DNA]</scope>
    <source>
        <strain evidence="8">LMG 26383,CCUG 61248,R- 45681</strain>
    </source>
</reference>
<dbReference type="PROSITE" id="PS50011">
    <property type="entry name" value="PROTEIN_KINASE_DOM"/>
    <property type="match status" value="1"/>
</dbReference>
<feature type="compositionally biased region" description="Pro residues" evidence="5">
    <location>
        <begin position="412"/>
        <end position="421"/>
    </location>
</feature>
<dbReference type="AlphaFoldDB" id="A0A1H7FSA7"/>
<evidence type="ECO:0000256" key="4">
    <source>
        <dbReference type="ARBA" id="ARBA00022840"/>
    </source>
</evidence>
<dbReference type="InterPro" id="IPR000719">
    <property type="entry name" value="Prot_kinase_dom"/>
</dbReference>
<dbReference type="CDD" id="cd14014">
    <property type="entry name" value="STKc_PknB_like"/>
    <property type="match status" value="1"/>
</dbReference>
<dbReference type="InterPro" id="IPR008266">
    <property type="entry name" value="Tyr_kinase_AS"/>
</dbReference>
<feature type="compositionally biased region" description="Pro residues" evidence="5">
    <location>
        <begin position="383"/>
        <end position="397"/>
    </location>
</feature>
<dbReference type="Gene3D" id="3.30.200.20">
    <property type="entry name" value="Phosphorylase Kinase, domain 1"/>
    <property type="match status" value="1"/>
</dbReference>
<evidence type="ECO:0000259" key="6">
    <source>
        <dbReference type="PROSITE" id="PS50011"/>
    </source>
</evidence>
<dbReference type="Pfam" id="PF00069">
    <property type="entry name" value="Pkinase"/>
    <property type="match status" value="1"/>
</dbReference>
<dbReference type="SUPFAM" id="SSF56112">
    <property type="entry name" value="Protein kinase-like (PK-like)"/>
    <property type="match status" value="1"/>
</dbReference>
<keyword evidence="7" id="KW-0723">Serine/threonine-protein kinase</keyword>
<protein>
    <submittedName>
        <fullName evidence="7">Serine/threonine protein kinase</fullName>
    </submittedName>
</protein>
<dbReference type="GO" id="GO:0005524">
    <property type="term" value="F:ATP binding"/>
    <property type="evidence" value="ECO:0007669"/>
    <property type="project" value="UniProtKB-KW"/>
</dbReference>
<keyword evidence="2" id="KW-0547">Nucleotide-binding</keyword>
<keyword evidence="4" id="KW-0067">ATP-binding</keyword>
<evidence type="ECO:0000313" key="8">
    <source>
        <dbReference type="Proteomes" id="UP000199664"/>
    </source>
</evidence>
<feature type="domain" description="Protein kinase" evidence="6">
    <location>
        <begin position="25"/>
        <end position="280"/>
    </location>
</feature>
<dbReference type="RefSeq" id="WP_091828700.1">
    <property type="nucleotide sequence ID" value="NZ_FOAN01000001.1"/>
</dbReference>
<feature type="compositionally biased region" description="Low complexity" evidence="5">
    <location>
        <begin position="398"/>
        <end position="411"/>
    </location>
</feature>
<evidence type="ECO:0000256" key="5">
    <source>
        <dbReference type="SAM" id="MobiDB-lite"/>
    </source>
</evidence>
<feature type="region of interest" description="Disordered" evidence="5">
    <location>
        <begin position="329"/>
        <end position="448"/>
    </location>
</feature>
<evidence type="ECO:0000256" key="2">
    <source>
        <dbReference type="ARBA" id="ARBA00022741"/>
    </source>
</evidence>
<evidence type="ECO:0000256" key="1">
    <source>
        <dbReference type="ARBA" id="ARBA00022679"/>
    </source>
</evidence>
<feature type="compositionally biased region" description="Low complexity" evidence="5">
    <location>
        <begin position="346"/>
        <end position="359"/>
    </location>
</feature>
<dbReference type="STRING" id="1036779.SAMN04515666_101145"/>
<proteinExistence type="predicted"/>
<keyword evidence="3 7" id="KW-0418">Kinase</keyword>
<dbReference type="OrthoDB" id="9801841at2"/>
<name>A0A1H7FSA7_9HYPH</name>
<dbReference type="PROSITE" id="PS00109">
    <property type="entry name" value="PROTEIN_KINASE_TYR"/>
    <property type="match status" value="1"/>
</dbReference>
<evidence type="ECO:0000256" key="3">
    <source>
        <dbReference type="ARBA" id="ARBA00022777"/>
    </source>
</evidence>
<feature type="compositionally biased region" description="Pro residues" evidence="5">
    <location>
        <begin position="360"/>
        <end position="374"/>
    </location>
</feature>
<keyword evidence="1" id="KW-0808">Transferase</keyword>
<evidence type="ECO:0000313" key="7">
    <source>
        <dbReference type="EMBL" id="SEK28986.1"/>
    </source>
</evidence>
<organism evidence="7 8">
    <name type="scientific">Bosea lupini</name>
    <dbReference type="NCBI Taxonomy" id="1036779"/>
    <lineage>
        <taxon>Bacteria</taxon>
        <taxon>Pseudomonadati</taxon>
        <taxon>Pseudomonadota</taxon>
        <taxon>Alphaproteobacteria</taxon>
        <taxon>Hyphomicrobiales</taxon>
        <taxon>Boseaceae</taxon>
        <taxon>Bosea</taxon>
    </lineage>
</organism>
<feature type="compositionally biased region" description="Low complexity" evidence="5">
    <location>
        <begin position="422"/>
        <end position="432"/>
    </location>
</feature>
<dbReference type="PANTHER" id="PTHR43289">
    <property type="entry name" value="MITOGEN-ACTIVATED PROTEIN KINASE KINASE KINASE 20-RELATED"/>
    <property type="match status" value="1"/>
</dbReference>
<dbReference type="Proteomes" id="UP000199664">
    <property type="component" value="Unassembled WGS sequence"/>
</dbReference>
<keyword evidence="8" id="KW-1185">Reference proteome</keyword>
<dbReference type="EMBL" id="FOAN01000001">
    <property type="protein sequence ID" value="SEK28986.1"/>
    <property type="molecule type" value="Genomic_DNA"/>
</dbReference>
<dbReference type="InterPro" id="IPR011009">
    <property type="entry name" value="Kinase-like_dom_sf"/>
</dbReference>
<accession>A0A1H7FSA7</accession>